<feature type="compositionally biased region" description="Low complexity" evidence="1">
    <location>
        <begin position="220"/>
        <end position="235"/>
    </location>
</feature>
<dbReference type="AlphaFoldDB" id="A0AAD6SZ63"/>
<keyword evidence="3" id="KW-1185">Reference proteome</keyword>
<name>A0AAD6SZ63_9AGAR</name>
<dbReference type="EMBL" id="JARJCM010000057">
    <property type="protein sequence ID" value="KAJ7034422.1"/>
    <property type="molecule type" value="Genomic_DNA"/>
</dbReference>
<feature type="compositionally biased region" description="Basic and acidic residues" evidence="1">
    <location>
        <begin position="205"/>
        <end position="218"/>
    </location>
</feature>
<accession>A0AAD6SZ63</accession>
<reference evidence="2" key="1">
    <citation type="submission" date="2023-03" db="EMBL/GenBank/DDBJ databases">
        <title>Massive genome expansion in bonnet fungi (Mycena s.s.) driven by repeated elements and novel gene families across ecological guilds.</title>
        <authorList>
            <consortium name="Lawrence Berkeley National Laboratory"/>
            <person name="Harder C.B."/>
            <person name="Miyauchi S."/>
            <person name="Viragh M."/>
            <person name="Kuo A."/>
            <person name="Thoen E."/>
            <person name="Andreopoulos B."/>
            <person name="Lu D."/>
            <person name="Skrede I."/>
            <person name="Drula E."/>
            <person name="Henrissat B."/>
            <person name="Morin E."/>
            <person name="Kohler A."/>
            <person name="Barry K."/>
            <person name="LaButti K."/>
            <person name="Morin E."/>
            <person name="Salamov A."/>
            <person name="Lipzen A."/>
            <person name="Mereny Z."/>
            <person name="Hegedus B."/>
            <person name="Baldrian P."/>
            <person name="Stursova M."/>
            <person name="Weitz H."/>
            <person name="Taylor A."/>
            <person name="Grigoriev I.V."/>
            <person name="Nagy L.G."/>
            <person name="Martin F."/>
            <person name="Kauserud H."/>
        </authorList>
    </citation>
    <scope>NUCLEOTIDE SEQUENCE</scope>
    <source>
        <strain evidence="2">CBHHK200</strain>
    </source>
</reference>
<proteinExistence type="predicted"/>
<feature type="region of interest" description="Disordered" evidence="1">
    <location>
        <begin position="1"/>
        <end position="246"/>
    </location>
</feature>
<protein>
    <submittedName>
        <fullName evidence="2">Uncharacterized protein</fullName>
    </submittedName>
</protein>
<comment type="caution">
    <text evidence="2">The sequence shown here is derived from an EMBL/GenBank/DDBJ whole genome shotgun (WGS) entry which is preliminary data.</text>
</comment>
<feature type="compositionally biased region" description="Polar residues" evidence="1">
    <location>
        <begin position="360"/>
        <end position="375"/>
    </location>
</feature>
<feature type="compositionally biased region" description="Polar residues" evidence="1">
    <location>
        <begin position="192"/>
        <end position="202"/>
    </location>
</feature>
<gene>
    <name evidence="2" type="ORF">C8F04DRAFT_1183236</name>
</gene>
<dbReference type="Proteomes" id="UP001218188">
    <property type="component" value="Unassembled WGS sequence"/>
</dbReference>
<evidence type="ECO:0000313" key="3">
    <source>
        <dbReference type="Proteomes" id="UP001218188"/>
    </source>
</evidence>
<feature type="region of interest" description="Disordered" evidence="1">
    <location>
        <begin position="328"/>
        <end position="378"/>
    </location>
</feature>
<organism evidence="2 3">
    <name type="scientific">Mycena alexandri</name>
    <dbReference type="NCBI Taxonomy" id="1745969"/>
    <lineage>
        <taxon>Eukaryota</taxon>
        <taxon>Fungi</taxon>
        <taxon>Dikarya</taxon>
        <taxon>Basidiomycota</taxon>
        <taxon>Agaricomycotina</taxon>
        <taxon>Agaricomycetes</taxon>
        <taxon>Agaricomycetidae</taxon>
        <taxon>Agaricales</taxon>
        <taxon>Marasmiineae</taxon>
        <taxon>Mycenaceae</taxon>
        <taxon>Mycena</taxon>
    </lineage>
</organism>
<feature type="compositionally biased region" description="Acidic residues" evidence="1">
    <location>
        <begin position="27"/>
        <end position="41"/>
    </location>
</feature>
<evidence type="ECO:0000313" key="2">
    <source>
        <dbReference type="EMBL" id="KAJ7034422.1"/>
    </source>
</evidence>
<feature type="compositionally biased region" description="Basic residues" evidence="1">
    <location>
        <begin position="116"/>
        <end position="128"/>
    </location>
</feature>
<evidence type="ECO:0000256" key="1">
    <source>
        <dbReference type="SAM" id="MobiDB-lite"/>
    </source>
</evidence>
<sequence>MPPRRLTRSTNANPEKTPPHPSKLLDDEAVEENNDIVDDDSSSLSELDAAEHQAQSVFINDAVEADGVTPRDEPVEQSSAPPMDVDSVIVNPEDDGEPISGWSASDNQAPSTPSPKKNKTKAKKRGPKSKPLIDTDEDDMYAVGGVKASLLPEPIGTRKTSNLKRPAENSPEAADAARQREQQRSPTKRSKPTLSGRPSSTLVRIKVEPDLGKGKEKATVVSSDSDIEIVDSPSPSKRKQKGQNPLDMERFMADYMEAQGDKMAMAMMGKLMPLLNSTIASSIAHLQPAPALAAEASHAVSVLGPSPMPRPDGPSRDPILQVAHRFSSMSHDHVKSEETDNDDPMTTPPNINKPTFVPSVGQSSSPRNAGVQSVQRDVGDLRSMADDLLNEIADDSDPVVKNEAPPTGAAPVNILEGAVPIDTTVYLEDISSYREHYDPSIPCGVSDPDLQDDKLVKVYALCPGLPGGRALYASFTRDGDHPEDAYVIYSNWPRTVGGLRKTTMGSAMLLVRDGVFINPTRISPADIWMRPVSDGNSSMRVNIGDKVAINVVCGMTLESYLLDPHVSGGANGRSRKYICVVLHSQDHQRWVAWNCLVFGQQYLFTPMTRSGIHFGSVFHNPRTSVSQMTPQRRGEIDQSSSVMLSPMKASKAKAPKAKPQWTSNGNRTKYSYMIDENIPIYDATNVQFDFRSELPELESKLARWTEEVPVGSFVVVGYTASSYTGKAGEKGQQPHIGCNLLWVVVCGTRELHH</sequence>